<feature type="domain" description="Resolvase/invertase-type recombinase catalytic" evidence="8">
    <location>
        <begin position="1"/>
        <end position="134"/>
    </location>
</feature>
<gene>
    <name evidence="11" type="ORF">CXB77_18320</name>
    <name evidence="9" type="ORF">CXB77_18555</name>
    <name evidence="10" type="ORF">CXB77_18675</name>
</gene>
<dbReference type="AlphaFoldDB" id="A0A2S7XN10"/>
<dbReference type="InterPro" id="IPR050639">
    <property type="entry name" value="SSR_resolvase"/>
</dbReference>
<keyword evidence="4" id="KW-0238">DNA-binding</keyword>
<dbReference type="PANTHER" id="PTHR30461:SF2">
    <property type="entry name" value="SERINE RECOMBINASE PINE-RELATED"/>
    <property type="match status" value="1"/>
</dbReference>
<dbReference type="GO" id="GO:0000150">
    <property type="term" value="F:DNA strand exchange activity"/>
    <property type="evidence" value="ECO:0007669"/>
    <property type="project" value="UniProtKB-KW"/>
</dbReference>
<dbReference type="InterPro" id="IPR036162">
    <property type="entry name" value="Resolvase-like_N_sf"/>
</dbReference>
<evidence type="ECO:0000259" key="8">
    <source>
        <dbReference type="PROSITE" id="PS51736"/>
    </source>
</evidence>
<organism evidence="10 12">
    <name type="scientific">Chromatium okenii</name>
    <dbReference type="NCBI Taxonomy" id="61644"/>
    <lineage>
        <taxon>Bacteria</taxon>
        <taxon>Pseudomonadati</taxon>
        <taxon>Pseudomonadota</taxon>
        <taxon>Gammaproteobacteria</taxon>
        <taxon>Chromatiales</taxon>
        <taxon>Chromatiaceae</taxon>
        <taxon>Chromatium</taxon>
    </lineage>
</organism>
<dbReference type="EMBL" id="PPGH01000042">
    <property type="protein sequence ID" value="PQJ94800.1"/>
    <property type="molecule type" value="Genomic_DNA"/>
</dbReference>
<dbReference type="InterPro" id="IPR006119">
    <property type="entry name" value="Resolv_N"/>
</dbReference>
<dbReference type="GO" id="GO:0015074">
    <property type="term" value="P:DNA integration"/>
    <property type="evidence" value="ECO:0007669"/>
    <property type="project" value="UniProtKB-KW"/>
</dbReference>
<comment type="caution">
    <text evidence="10">The sequence shown here is derived from an EMBL/GenBank/DDBJ whole genome shotgun (WGS) entry which is preliminary data.</text>
</comment>
<keyword evidence="5" id="KW-0233">DNA recombination</keyword>
<dbReference type="CDD" id="cd03768">
    <property type="entry name" value="SR_ResInv"/>
    <property type="match status" value="1"/>
</dbReference>
<dbReference type="EMBL" id="PPGH01000042">
    <property type="protein sequence ID" value="PQJ94802.1"/>
    <property type="molecule type" value="Genomic_DNA"/>
</dbReference>
<dbReference type="Gene3D" id="3.40.50.1390">
    <property type="entry name" value="Resolvase, N-terminal catalytic domain"/>
    <property type="match status" value="1"/>
</dbReference>
<keyword evidence="3" id="KW-0230">DNA invertase</keyword>
<name>A0A2S7XN10_9GAMM</name>
<dbReference type="SUPFAM" id="SSF53041">
    <property type="entry name" value="Resolvase-like"/>
    <property type="match status" value="1"/>
</dbReference>
<evidence type="ECO:0000256" key="3">
    <source>
        <dbReference type="ARBA" id="ARBA00023100"/>
    </source>
</evidence>
<evidence type="ECO:0000256" key="1">
    <source>
        <dbReference type="ARBA" id="ARBA00009913"/>
    </source>
</evidence>
<dbReference type="OrthoDB" id="9797501at2"/>
<dbReference type="GO" id="GO:0003677">
    <property type="term" value="F:DNA binding"/>
    <property type="evidence" value="ECO:0007669"/>
    <property type="project" value="UniProtKB-KW"/>
</dbReference>
<dbReference type="EMBL" id="PPGH01000041">
    <property type="protein sequence ID" value="PQJ94817.1"/>
    <property type="molecule type" value="Genomic_DNA"/>
</dbReference>
<evidence type="ECO:0000313" key="10">
    <source>
        <dbReference type="EMBL" id="PQJ94802.1"/>
    </source>
</evidence>
<proteinExistence type="inferred from homology"/>
<comment type="similarity">
    <text evidence="1">Belongs to the site-specific recombinase resolvase family.</text>
</comment>
<dbReference type="Gene3D" id="1.10.10.60">
    <property type="entry name" value="Homeodomain-like"/>
    <property type="match status" value="1"/>
</dbReference>
<dbReference type="Pfam" id="PF00239">
    <property type="entry name" value="Resolvase"/>
    <property type="match status" value="1"/>
</dbReference>
<keyword evidence="12" id="KW-1185">Reference proteome</keyword>
<evidence type="ECO:0000313" key="12">
    <source>
        <dbReference type="Proteomes" id="UP000239936"/>
    </source>
</evidence>
<dbReference type="PROSITE" id="PS00397">
    <property type="entry name" value="RECOMBINASES_1"/>
    <property type="match status" value="1"/>
</dbReference>
<dbReference type="PANTHER" id="PTHR30461">
    <property type="entry name" value="DNA-INVERTASE FROM LAMBDOID PROPHAGE"/>
    <property type="match status" value="1"/>
</dbReference>
<evidence type="ECO:0000256" key="2">
    <source>
        <dbReference type="ARBA" id="ARBA00022908"/>
    </source>
</evidence>
<evidence type="ECO:0000256" key="5">
    <source>
        <dbReference type="ARBA" id="ARBA00023172"/>
    </source>
</evidence>
<evidence type="ECO:0000256" key="4">
    <source>
        <dbReference type="ARBA" id="ARBA00023125"/>
    </source>
</evidence>
<dbReference type="Proteomes" id="UP000239936">
    <property type="component" value="Unassembled WGS sequence"/>
</dbReference>
<dbReference type="InterPro" id="IPR006118">
    <property type="entry name" value="Recombinase_CS"/>
</dbReference>
<sequence>MRFGYARVSTQDQEITSQISALTAAGCERIFQEKVGGGRWSRPELERLLDHLRPDDVVVVWKLDRLSRSLKDLLVILEKIGNAGAAFQSLTEPVDTTTPAGRLMIQMVGAFAEFEREILRERTQAGLVAARKEGRIGGRRFKLTPLQQREVVAMVTSGHKTNADVARLFRVHPATITRILARHHRSPR</sequence>
<dbReference type="FunFam" id="3.40.50.1390:FF:000001">
    <property type="entry name" value="DNA recombinase"/>
    <property type="match status" value="1"/>
</dbReference>
<evidence type="ECO:0000256" key="7">
    <source>
        <dbReference type="PROSITE-ProRule" id="PRU10137"/>
    </source>
</evidence>
<keyword evidence="2" id="KW-0229">DNA integration</keyword>
<dbReference type="PROSITE" id="PS51736">
    <property type="entry name" value="RECOMBINASES_3"/>
    <property type="match status" value="1"/>
</dbReference>
<feature type="active site" description="O-(5'-phospho-DNA)-serine intermediate" evidence="6 7">
    <location>
        <position position="9"/>
    </location>
</feature>
<evidence type="ECO:0000256" key="6">
    <source>
        <dbReference type="PIRSR" id="PIRSR606118-50"/>
    </source>
</evidence>
<reference evidence="10 12" key="1">
    <citation type="submission" date="2018-01" db="EMBL/GenBank/DDBJ databases">
        <title>The complete genome sequence of Chromatium okenii LaCa, a purple sulfur bacterium with a turbulent life.</title>
        <authorList>
            <person name="Luedin S.M."/>
            <person name="Liechti N."/>
            <person name="Storelli N."/>
            <person name="Danza F."/>
            <person name="Wittwer M."/>
            <person name="Pothier J.F."/>
            <person name="Tonolla M.A."/>
        </authorList>
    </citation>
    <scope>NUCLEOTIDE SEQUENCE [LARGE SCALE GENOMIC DNA]</scope>
    <source>
        <strain evidence="10 12">LaCa</strain>
    </source>
</reference>
<dbReference type="PROSITE" id="PS51257">
    <property type="entry name" value="PROKAR_LIPOPROTEIN"/>
    <property type="match status" value="1"/>
</dbReference>
<evidence type="ECO:0000313" key="9">
    <source>
        <dbReference type="EMBL" id="PQJ94800.1"/>
    </source>
</evidence>
<accession>A0A2S7XN10</accession>
<protein>
    <submittedName>
        <fullName evidence="10">Resolvase</fullName>
    </submittedName>
</protein>
<evidence type="ECO:0000313" key="11">
    <source>
        <dbReference type="EMBL" id="PQJ94817.1"/>
    </source>
</evidence>
<dbReference type="SMART" id="SM00857">
    <property type="entry name" value="Resolvase"/>
    <property type="match status" value="1"/>
</dbReference>